<proteinExistence type="predicted"/>
<organism evidence="6 7">
    <name type="scientific">Scytalidium lignicola</name>
    <name type="common">Hyphomycete</name>
    <dbReference type="NCBI Taxonomy" id="5539"/>
    <lineage>
        <taxon>Eukaryota</taxon>
        <taxon>Fungi</taxon>
        <taxon>Dikarya</taxon>
        <taxon>Ascomycota</taxon>
        <taxon>Pezizomycotina</taxon>
        <taxon>Leotiomycetes</taxon>
        <taxon>Leotiomycetes incertae sedis</taxon>
        <taxon>Scytalidium</taxon>
    </lineage>
</organism>
<dbReference type="GO" id="GO:0030154">
    <property type="term" value="P:cell differentiation"/>
    <property type="evidence" value="ECO:0007669"/>
    <property type="project" value="TreeGrafter"/>
</dbReference>
<evidence type="ECO:0000256" key="3">
    <source>
        <dbReference type="PROSITE-ProRule" id="PRU00267"/>
    </source>
</evidence>
<gene>
    <name evidence="6" type="ORF">B7463_g1889</name>
</gene>
<keyword evidence="2" id="KW-0804">Transcription</keyword>
<evidence type="ECO:0000259" key="5">
    <source>
        <dbReference type="PROSITE" id="PS50118"/>
    </source>
</evidence>
<feature type="non-terminal residue" evidence="6">
    <location>
        <position position="333"/>
    </location>
</feature>
<evidence type="ECO:0000256" key="1">
    <source>
        <dbReference type="ARBA" id="ARBA00023125"/>
    </source>
</evidence>
<evidence type="ECO:0000256" key="4">
    <source>
        <dbReference type="SAM" id="MobiDB-lite"/>
    </source>
</evidence>
<dbReference type="Pfam" id="PF00505">
    <property type="entry name" value="HMG_box"/>
    <property type="match status" value="1"/>
</dbReference>
<dbReference type="InterPro" id="IPR036910">
    <property type="entry name" value="HMG_box_dom_sf"/>
</dbReference>
<evidence type="ECO:0000256" key="2">
    <source>
        <dbReference type="ARBA" id="ARBA00023163"/>
    </source>
</evidence>
<evidence type="ECO:0000313" key="6">
    <source>
        <dbReference type="EMBL" id="RFU34439.1"/>
    </source>
</evidence>
<dbReference type="SUPFAM" id="SSF47095">
    <property type="entry name" value="HMG-box"/>
    <property type="match status" value="1"/>
</dbReference>
<dbReference type="GO" id="GO:0000122">
    <property type="term" value="P:negative regulation of transcription by RNA polymerase II"/>
    <property type="evidence" value="ECO:0007669"/>
    <property type="project" value="TreeGrafter"/>
</dbReference>
<sequence>MAIPISTSDTVNDAVTNAFPTDIEQFKIQWEDHLKLQERGLIVYYVPKLMGQNMGNEALKQSAMKLCLLTENDTYVHFDLRKSAYRIGFFDPSPDAGQDIFIFEAKHNSLSQFQHYIDKEPSSRVVYSTSDYKPNHSRVTLAKNSPKPCGVVSKTKIPKPRNMWIIYRQDKHISVQSQNPGMHASKLSSIISQMWQAESADVKECYKRLAEEEKARHRQQYPAYKCSPRKPSDIKRRKPSSKHIELEVQTPANEFHSTLNTQDWSSTDDQDEEMTTMSRCKIFPDLLPTSTPDLCFPKDDSVDIEKDGSMTLATQSDETDMFRDWILDEFLDG</sequence>
<dbReference type="AlphaFoldDB" id="A0A3E2HM13"/>
<dbReference type="InterPro" id="IPR009071">
    <property type="entry name" value="HMG_box_dom"/>
</dbReference>
<dbReference type="GO" id="GO:0001228">
    <property type="term" value="F:DNA-binding transcription activator activity, RNA polymerase II-specific"/>
    <property type="evidence" value="ECO:0007669"/>
    <property type="project" value="TreeGrafter"/>
</dbReference>
<comment type="caution">
    <text evidence="6">The sequence shown here is derived from an EMBL/GenBank/DDBJ whole genome shotgun (WGS) entry which is preliminary data.</text>
</comment>
<dbReference type="InterPro" id="IPR050140">
    <property type="entry name" value="SRY-related_HMG-box_TF-like"/>
</dbReference>
<keyword evidence="7" id="KW-1185">Reference proteome</keyword>
<dbReference type="CDD" id="cd01389">
    <property type="entry name" value="HMG-box_ROX1-like"/>
    <property type="match status" value="1"/>
</dbReference>
<name>A0A3E2HM13_SCYLI</name>
<dbReference type="Proteomes" id="UP000258309">
    <property type="component" value="Unassembled WGS sequence"/>
</dbReference>
<keyword evidence="1 3" id="KW-0238">DNA-binding</keyword>
<dbReference type="OrthoDB" id="6247875at2759"/>
<dbReference type="Gene3D" id="1.10.30.10">
    <property type="entry name" value="High mobility group box domain"/>
    <property type="match status" value="1"/>
</dbReference>
<feature type="DNA-binding region" description="HMG box" evidence="3">
    <location>
        <begin position="157"/>
        <end position="225"/>
    </location>
</feature>
<feature type="domain" description="HMG box" evidence="5">
    <location>
        <begin position="157"/>
        <end position="225"/>
    </location>
</feature>
<dbReference type="PANTHER" id="PTHR10270">
    <property type="entry name" value="SOX TRANSCRIPTION FACTOR"/>
    <property type="match status" value="1"/>
</dbReference>
<dbReference type="EMBL" id="NCSJ02000020">
    <property type="protein sequence ID" value="RFU34439.1"/>
    <property type="molecule type" value="Genomic_DNA"/>
</dbReference>
<dbReference type="PANTHER" id="PTHR10270:SF161">
    <property type="entry name" value="SEX-DETERMINING REGION Y PROTEIN"/>
    <property type="match status" value="1"/>
</dbReference>
<protein>
    <recommendedName>
        <fullName evidence="5">HMG box domain-containing protein</fullName>
    </recommendedName>
</protein>
<dbReference type="GO" id="GO:0000978">
    <property type="term" value="F:RNA polymerase II cis-regulatory region sequence-specific DNA binding"/>
    <property type="evidence" value="ECO:0007669"/>
    <property type="project" value="TreeGrafter"/>
</dbReference>
<accession>A0A3E2HM13</accession>
<dbReference type="STRING" id="5539.A0A3E2HM13"/>
<reference evidence="6 7" key="1">
    <citation type="submission" date="2018-05" db="EMBL/GenBank/DDBJ databases">
        <title>Draft genome sequence of Scytalidium lignicola DSM 105466, a ubiquitous saprotrophic fungus.</title>
        <authorList>
            <person name="Buettner E."/>
            <person name="Gebauer A.M."/>
            <person name="Hofrichter M."/>
            <person name="Liers C."/>
            <person name="Kellner H."/>
        </authorList>
    </citation>
    <scope>NUCLEOTIDE SEQUENCE [LARGE SCALE GENOMIC DNA]</scope>
    <source>
        <strain evidence="6 7">DSM 105466</strain>
    </source>
</reference>
<feature type="non-terminal residue" evidence="6">
    <location>
        <position position="1"/>
    </location>
</feature>
<dbReference type="SMART" id="SM00398">
    <property type="entry name" value="HMG"/>
    <property type="match status" value="1"/>
</dbReference>
<dbReference type="PROSITE" id="PS50118">
    <property type="entry name" value="HMG_BOX_2"/>
    <property type="match status" value="1"/>
</dbReference>
<evidence type="ECO:0000313" key="7">
    <source>
        <dbReference type="Proteomes" id="UP000258309"/>
    </source>
</evidence>
<dbReference type="GO" id="GO:0005634">
    <property type="term" value="C:nucleus"/>
    <property type="evidence" value="ECO:0007669"/>
    <property type="project" value="UniProtKB-UniRule"/>
</dbReference>
<feature type="region of interest" description="Disordered" evidence="4">
    <location>
        <begin position="217"/>
        <end position="240"/>
    </location>
</feature>
<keyword evidence="3" id="KW-0539">Nucleus</keyword>